<comment type="caution">
    <text evidence="2">The sequence shown here is derived from an EMBL/GenBank/DDBJ whole genome shotgun (WGS) entry which is preliminary data.</text>
</comment>
<gene>
    <name evidence="2" type="ORF">ACFFQA_33910</name>
</gene>
<proteinExistence type="predicted"/>
<accession>A0ABV6A712</accession>
<keyword evidence="3" id="KW-1185">Reference proteome</keyword>
<name>A0ABV6A712_9PSEU</name>
<reference evidence="2 3" key="1">
    <citation type="submission" date="2024-09" db="EMBL/GenBank/DDBJ databases">
        <authorList>
            <person name="Sun Q."/>
            <person name="Mori K."/>
        </authorList>
    </citation>
    <scope>NUCLEOTIDE SEQUENCE [LARGE SCALE GENOMIC DNA]</scope>
    <source>
        <strain evidence="2 3">TBRC 7907</strain>
    </source>
</reference>
<evidence type="ECO:0000259" key="1">
    <source>
        <dbReference type="PROSITE" id="PS50075"/>
    </source>
</evidence>
<organism evidence="2 3">
    <name type="scientific">Allokutzneria oryzae</name>
    <dbReference type="NCBI Taxonomy" id="1378989"/>
    <lineage>
        <taxon>Bacteria</taxon>
        <taxon>Bacillati</taxon>
        <taxon>Actinomycetota</taxon>
        <taxon>Actinomycetes</taxon>
        <taxon>Pseudonocardiales</taxon>
        <taxon>Pseudonocardiaceae</taxon>
        <taxon>Allokutzneria</taxon>
    </lineage>
</organism>
<protein>
    <submittedName>
        <fullName evidence="2">Acyl carrier protein</fullName>
    </submittedName>
</protein>
<dbReference type="EMBL" id="JBHLZU010000032">
    <property type="protein sequence ID" value="MFB9908961.1"/>
    <property type="molecule type" value="Genomic_DNA"/>
</dbReference>
<dbReference type="RefSeq" id="WP_377861184.1">
    <property type="nucleotide sequence ID" value="NZ_JBHLZU010000032.1"/>
</dbReference>
<dbReference type="InterPro" id="IPR009081">
    <property type="entry name" value="PP-bd_ACP"/>
</dbReference>
<dbReference type="InterPro" id="IPR036736">
    <property type="entry name" value="ACP-like_sf"/>
</dbReference>
<feature type="domain" description="Carrier" evidence="1">
    <location>
        <begin position="2"/>
        <end position="80"/>
    </location>
</feature>
<dbReference type="SUPFAM" id="SSF47336">
    <property type="entry name" value="ACP-like"/>
    <property type="match status" value="1"/>
</dbReference>
<dbReference type="Gene3D" id="1.10.1200.10">
    <property type="entry name" value="ACP-like"/>
    <property type="match status" value="1"/>
</dbReference>
<dbReference type="Proteomes" id="UP001589693">
    <property type="component" value="Unassembled WGS sequence"/>
</dbReference>
<evidence type="ECO:0000313" key="3">
    <source>
        <dbReference type="Proteomes" id="UP001589693"/>
    </source>
</evidence>
<sequence>MPTATEIKRFIISEFVPDVGEDQLDDDYDLLGTGVVGSLALLRLISWVGRRYGIPVEDMALSPEDFRSVNAIRAFVAGATSAPVPN</sequence>
<dbReference type="PROSITE" id="PS50075">
    <property type="entry name" value="CARRIER"/>
    <property type="match status" value="1"/>
</dbReference>
<evidence type="ECO:0000313" key="2">
    <source>
        <dbReference type="EMBL" id="MFB9908961.1"/>
    </source>
</evidence>